<keyword evidence="3" id="KW-0597">Phosphoprotein</keyword>
<dbReference type="InterPro" id="IPR020802">
    <property type="entry name" value="TesA-like"/>
</dbReference>
<evidence type="ECO:0000256" key="2">
    <source>
        <dbReference type="ARBA" id="ARBA00022450"/>
    </source>
</evidence>
<dbReference type="Gene3D" id="3.40.50.1820">
    <property type="entry name" value="alpha/beta hydrolase"/>
    <property type="match status" value="1"/>
</dbReference>
<dbReference type="Gene3D" id="3.30.300.30">
    <property type="match status" value="1"/>
</dbReference>
<proteinExistence type="predicted"/>
<dbReference type="Pfam" id="PF00550">
    <property type="entry name" value="PP-binding"/>
    <property type="match status" value="1"/>
</dbReference>
<dbReference type="PANTHER" id="PTHR45527:SF1">
    <property type="entry name" value="FATTY ACID SYNTHASE"/>
    <property type="match status" value="1"/>
</dbReference>
<dbReference type="InterPro" id="IPR000873">
    <property type="entry name" value="AMP-dep_synth/lig_dom"/>
</dbReference>
<dbReference type="PANTHER" id="PTHR45527">
    <property type="entry name" value="NONRIBOSOMAL PEPTIDE SYNTHETASE"/>
    <property type="match status" value="1"/>
</dbReference>
<evidence type="ECO:0000313" key="7">
    <source>
        <dbReference type="Proteomes" id="UP000655044"/>
    </source>
</evidence>
<dbReference type="InterPro" id="IPR025110">
    <property type="entry name" value="AMP-bd_C"/>
</dbReference>
<dbReference type="GO" id="GO:0031177">
    <property type="term" value="F:phosphopantetheine binding"/>
    <property type="evidence" value="ECO:0007669"/>
    <property type="project" value="InterPro"/>
</dbReference>
<dbReference type="PROSITE" id="PS00455">
    <property type="entry name" value="AMP_BINDING"/>
    <property type="match status" value="1"/>
</dbReference>
<dbReference type="Gene3D" id="3.30.559.10">
    <property type="entry name" value="Chloramphenicol acetyltransferase-like domain"/>
    <property type="match status" value="1"/>
</dbReference>
<dbReference type="InterPro" id="IPR010071">
    <property type="entry name" value="AA_adenyl_dom"/>
</dbReference>
<evidence type="ECO:0000256" key="3">
    <source>
        <dbReference type="ARBA" id="ARBA00022553"/>
    </source>
</evidence>
<dbReference type="InterPro" id="IPR045851">
    <property type="entry name" value="AMP-bd_C_sf"/>
</dbReference>
<dbReference type="InterPro" id="IPR036736">
    <property type="entry name" value="ACP-like_sf"/>
</dbReference>
<dbReference type="GO" id="GO:0005829">
    <property type="term" value="C:cytosol"/>
    <property type="evidence" value="ECO:0007669"/>
    <property type="project" value="TreeGrafter"/>
</dbReference>
<dbReference type="SUPFAM" id="SSF52777">
    <property type="entry name" value="CoA-dependent acyltransferases"/>
    <property type="match status" value="2"/>
</dbReference>
<dbReference type="Pfam" id="PF13193">
    <property type="entry name" value="AMP-binding_C"/>
    <property type="match status" value="1"/>
</dbReference>
<dbReference type="InterPro" id="IPR001031">
    <property type="entry name" value="Thioesterase"/>
</dbReference>
<keyword evidence="2" id="KW-0596">Phosphopantetheine</keyword>
<comment type="caution">
    <text evidence="6">The sequence shown here is derived from an EMBL/GenBank/DDBJ whole genome shotgun (WGS) entry which is preliminary data.</text>
</comment>
<dbReference type="SUPFAM" id="SSF56801">
    <property type="entry name" value="Acetyl-CoA synthetase-like"/>
    <property type="match status" value="1"/>
</dbReference>
<keyword evidence="7" id="KW-1185">Reference proteome</keyword>
<dbReference type="InterPro" id="IPR020845">
    <property type="entry name" value="AMP-binding_CS"/>
</dbReference>
<dbReference type="EMBL" id="BOOI01000013">
    <property type="protein sequence ID" value="GIH83403.1"/>
    <property type="molecule type" value="Genomic_DNA"/>
</dbReference>
<dbReference type="InterPro" id="IPR029058">
    <property type="entry name" value="AB_hydrolase_fold"/>
</dbReference>
<dbReference type="Gene3D" id="2.30.38.10">
    <property type="entry name" value="Luciferase, Domain 3"/>
    <property type="match status" value="1"/>
</dbReference>
<dbReference type="SMART" id="SM00824">
    <property type="entry name" value="PKS_TE"/>
    <property type="match status" value="1"/>
</dbReference>
<dbReference type="CDD" id="cd12117">
    <property type="entry name" value="A_NRPS_Srf_like"/>
    <property type="match status" value="1"/>
</dbReference>
<dbReference type="SUPFAM" id="SSF47336">
    <property type="entry name" value="ACP-like"/>
    <property type="match status" value="1"/>
</dbReference>
<dbReference type="GO" id="GO:0044550">
    <property type="term" value="P:secondary metabolite biosynthetic process"/>
    <property type="evidence" value="ECO:0007669"/>
    <property type="project" value="TreeGrafter"/>
</dbReference>
<dbReference type="Pfam" id="PF00975">
    <property type="entry name" value="Thioesterase"/>
    <property type="match status" value="1"/>
</dbReference>
<dbReference type="InterPro" id="IPR023213">
    <property type="entry name" value="CAT-like_dom_sf"/>
</dbReference>
<feature type="domain" description="Carrier" evidence="5">
    <location>
        <begin position="961"/>
        <end position="1035"/>
    </location>
</feature>
<evidence type="ECO:0000256" key="1">
    <source>
        <dbReference type="ARBA" id="ARBA00001957"/>
    </source>
</evidence>
<dbReference type="PROSITE" id="PS00012">
    <property type="entry name" value="PHOSPHOPANTETHEINE"/>
    <property type="match status" value="1"/>
</dbReference>
<dbReference type="InterPro" id="IPR020806">
    <property type="entry name" value="PKS_PP-bd"/>
</dbReference>
<comment type="cofactor">
    <cofactor evidence="1">
        <name>pantetheine 4'-phosphate</name>
        <dbReference type="ChEBI" id="CHEBI:47942"/>
    </cofactor>
</comment>
<evidence type="ECO:0000313" key="6">
    <source>
        <dbReference type="EMBL" id="GIH83403.1"/>
    </source>
</evidence>
<dbReference type="InterPro" id="IPR009081">
    <property type="entry name" value="PP-bd_ACP"/>
</dbReference>
<dbReference type="PROSITE" id="PS50075">
    <property type="entry name" value="CARRIER"/>
    <property type="match status" value="1"/>
</dbReference>
<evidence type="ECO:0000256" key="4">
    <source>
        <dbReference type="SAM" id="MobiDB-lite"/>
    </source>
</evidence>
<evidence type="ECO:0000259" key="5">
    <source>
        <dbReference type="PROSITE" id="PS50075"/>
    </source>
</evidence>
<dbReference type="FunFam" id="3.40.50.980:FF:000001">
    <property type="entry name" value="Non-ribosomal peptide synthetase"/>
    <property type="match status" value="1"/>
</dbReference>
<dbReference type="CDD" id="cd19543">
    <property type="entry name" value="DCL_NRPS"/>
    <property type="match status" value="1"/>
</dbReference>
<dbReference type="GO" id="GO:0043041">
    <property type="term" value="P:amino acid activation for nonribosomal peptide biosynthetic process"/>
    <property type="evidence" value="ECO:0007669"/>
    <property type="project" value="TreeGrafter"/>
</dbReference>
<dbReference type="FunFam" id="1.10.1200.10:FF:000005">
    <property type="entry name" value="Nonribosomal peptide synthetase 1"/>
    <property type="match status" value="1"/>
</dbReference>
<dbReference type="InterPro" id="IPR006162">
    <property type="entry name" value="Ppantetheine_attach_site"/>
</dbReference>
<protein>
    <recommendedName>
        <fullName evidence="5">Carrier domain-containing protein</fullName>
    </recommendedName>
</protein>
<dbReference type="Pfam" id="PF00668">
    <property type="entry name" value="Condensation"/>
    <property type="match status" value="1"/>
</dbReference>
<dbReference type="InterPro" id="IPR001242">
    <property type="entry name" value="Condensation_dom"/>
</dbReference>
<dbReference type="SMART" id="SM00823">
    <property type="entry name" value="PKS_PP"/>
    <property type="match status" value="1"/>
</dbReference>
<dbReference type="Proteomes" id="UP000655044">
    <property type="component" value="Unassembled WGS sequence"/>
</dbReference>
<dbReference type="Gene3D" id="3.40.50.980">
    <property type="match status" value="2"/>
</dbReference>
<reference evidence="6" key="1">
    <citation type="submission" date="2021-01" db="EMBL/GenBank/DDBJ databases">
        <title>Whole genome shotgun sequence of Planobispora rosea NBRC 15558.</title>
        <authorList>
            <person name="Komaki H."/>
            <person name="Tamura T."/>
        </authorList>
    </citation>
    <scope>NUCLEOTIDE SEQUENCE</scope>
    <source>
        <strain evidence="6">NBRC 15558</strain>
    </source>
</reference>
<feature type="region of interest" description="Disordered" evidence="4">
    <location>
        <begin position="945"/>
        <end position="966"/>
    </location>
</feature>
<sequence>MSPLQQGLYFHAVFDEAAPDVYTAQLALDLEGPLDADRLRRAVARLLERHPNLRASFRQRVNGEPVQLVHRRVEVPWREISGRDPEAVAAEERARRFDLTRPPLLRVALVRTGPARNRLIFTNHHILLDGWSTPLLAAELLALYTGAEPPPAPPYKDYLAWLVRQDRGAAGDAWKRALRGLDGPTLVAPDLAGRPPAEPGRVRAHLSEDLTARLTAVLRSRSLTLNTAVQGAWALLLALLTGRDDVVSGCTVSGRPAELPGVERMIGLFINTLPVRVRLRPEETLAGLLTRLQAEQAELLPHHHLGLADIQRLNGSGPLFDTMTVLENYPLDASAAEVGDGLRLMGAGGNDATHYPLALAVVPGGRLSLRLDHRPDVFPRTAALSLLDRLSRLLKAVAADPDLPLSRLDLLSGEERALVGAEAVPGGEAPAGTADATIVSAFAEQVERTPDAEAVAGDGISLTYAELNGRANRLAHRLIELGVGPETPVAVLLERSPEVIVTTLAIAKAGGTYVPVHHGYPPDRMSWVMADTGAPVLVTDREPGFAHAAAVVRVDSAAVPGADGGTGDGEVRYVPEYDPHVRVHPDQLLYVIYTSGSTGTPKGVAVRHRDVLALAADHRWSGRHRRVLMHSPHAFDASTYEIWVPLLTGGAVVVAPPGELDPAALARLTAEHRLTALFLTTALFNLVAEEAPGTFGALAELLTGGEAASPAAMRRVRESCPDTVLGHVYGPTETTTYATYHAVTRTHDAAPPIGRAMDGMRAHVLDRFLRPVPPGAIGELYLSGAGLARGYLGRPGLTAERFVACPYGGGRMYRTGDLVRWTGDGELEYVGRADFQVKIRGFRIELGEIESVLSRHPSVAQVSVAVHDNRLVAYVVPAAGADTGTAAVEEPADAGRAPVRGLRDFARTVPVGELRDFAGETLPEYMVPQVVLGLDALPLTPNGKVDRAALPKPDISASGRPPQTPEEERLCRLFSEVLGLDRVGADDGFFDLGGDSIAVIQLVSRARREGLEISPREVFASQTVEALVRGGSSGREMLLPLRAAGAASPLPPLFCVHPGAGLGWPYSGLLRHLGPEQPVYAFQARVLSEPDYTAPSIEAMARDYLACLRRVQPHGPYRLAGWSMGGLIAHAMAVELRERGEEVALLAILDAYPHPVRRNAPDEREVLSELLAAAGYRGTGETEDIVAFVQAQGGRYATLDEPTLLAVYRNYRNGVKISQEYEPRIFEGDVLFVTAAHGREADSPTAAEWKPYVTGMIEDHMVACDHESMLNPGPAAEIAALLGAALRRREP</sequence>
<accession>A0A8J3WBW9</accession>
<dbReference type="Gene3D" id="3.30.559.30">
    <property type="entry name" value="Nonribosomal peptide synthetase, condensation domain"/>
    <property type="match status" value="1"/>
</dbReference>
<dbReference type="GO" id="GO:0003824">
    <property type="term" value="F:catalytic activity"/>
    <property type="evidence" value="ECO:0007669"/>
    <property type="project" value="InterPro"/>
</dbReference>
<name>A0A8J3WBW9_PLARO</name>
<dbReference type="Pfam" id="PF00501">
    <property type="entry name" value="AMP-binding"/>
    <property type="match status" value="1"/>
</dbReference>
<organism evidence="6 7">
    <name type="scientific">Planobispora rosea</name>
    <dbReference type="NCBI Taxonomy" id="35762"/>
    <lineage>
        <taxon>Bacteria</taxon>
        <taxon>Bacillati</taxon>
        <taxon>Actinomycetota</taxon>
        <taxon>Actinomycetes</taxon>
        <taxon>Streptosporangiales</taxon>
        <taxon>Streptosporangiaceae</taxon>
        <taxon>Planobispora</taxon>
    </lineage>
</organism>
<dbReference type="NCBIfam" id="TIGR01733">
    <property type="entry name" value="AA-adenyl-dom"/>
    <property type="match status" value="1"/>
</dbReference>
<dbReference type="SUPFAM" id="SSF53474">
    <property type="entry name" value="alpha/beta-Hydrolases"/>
    <property type="match status" value="1"/>
</dbReference>
<dbReference type="GO" id="GO:0008610">
    <property type="term" value="P:lipid biosynthetic process"/>
    <property type="evidence" value="ECO:0007669"/>
    <property type="project" value="UniProtKB-ARBA"/>
</dbReference>
<gene>
    <name evidence="6" type="ORF">Pro02_18110</name>
</gene>